<dbReference type="Proteomes" id="UP000287519">
    <property type="component" value="Unassembled WGS sequence"/>
</dbReference>
<evidence type="ECO:0000256" key="4">
    <source>
        <dbReference type="ARBA" id="ARBA00022989"/>
    </source>
</evidence>
<feature type="transmembrane region" description="Helical" evidence="8">
    <location>
        <begin position="368"/>
        <end position="389"/>
    </location>
</feature>
<dbReference type="CDD" id="cd17319">
    <property type="entry name" value="MFS_ExuT_GudP_like"/>
    <property type="match status" value="1"/>
</dbReference>
<feature type="domain" description="Major facilitator superfamily (MFS) profile" evidence="9">
    <location>
        <begin position="45"/>
        <end position="457"/>
    </location>
</feature>
<dbReference type="SUPFAM" id="SSF103473">
    <property type="entry name" value="MFS general substrate transporter"/>
    <property type="match status" value="1"/>
</dbReference>
<evidence type="ECO:0000256" key="7">
    <source>
        <dbReference type="ARBA" id="ARBA00074139"/>
    </source>
</evidence>
<evidence type="ECO:0000256" key="2">
    <source>
        <dbReference type="ARBA" id="ARBA00022448"/>
    </source>
</evidence>
<evidence type="ECO:0000256" key="5">
    <source>
        <dbReference type="ARBA" id="ARBA00023136"/>
    </source>
</evidence>
<dbReference type="PANTHER" id="PTHR43791">
    <property type="entry name" value="PERMEASE-RELATED"/>
    <property type="match status" value="1"/>
</dbReference>
<dbReference type="InterPro" id="IPR036259">
    <property type="entry name" value="MFS_trans_sf"/>
</dbReference>
<evidence type="ECO:0000256" key="6">
    <source>
        <dbReference type="ARBA" id="ARBA00058119"/>
    </source>
</evidence>
<dbReference type="PROSITE" id="PS50850">
    <property type="entry name" value="MFS"/>
    <property type="match status" value="1"/>
</dbReference>
<keyword evidence="2" id="KW-0813">Transport</keyword>
<feature type="transmembrane region" description="Helical" evidence="8">
    <location>
        <begin position="401"/>
        <end position="421"/>
    </location>
</feature>
<reference evidence="10 11" key="1">
    <citation type="submission" date="2018-11" db="EMBL/GenBank/DDBJ databases">
        <title>Microbial catabolism of amino acid.</title>
        <authorList>
            <person name="Hibi M."/>
            <person name="Ogawa J."/>
        </authorList>
    </citation>
    <scope>NUCLEOTIDE SEQUENCE [LARGE SCALE GENOMIC DNA]</scope>
    <source>
        <strain evidence="10 11">C31-06</strain>
    </source>
</reference>
<dbReference type="PANTHER" id="PTHR43791:SF36">
    <property type="entry name" value="TRANSPORTER, PUTATIVE (AFU_ORTHOLOGUE AFUA_6G08340)-RELATED"/>
    <property type="match status" value="1"/>
</dbReference>
<evidence type="ECO:0000256" key="3">
    <source>
        <dbReference type="ARBA" id="ARBA00022692"/>
    </source>
</evidence>
<feature type="transmembrane region" description="Helical" evidence="8">
    <location>
        <begin position="272"/>
        <end position="296"/>
    </location>
</feature>
<dbReference type="Pfam" id="PF07690">
    <property type="entry name" value="MFS_1"/>
    <property type="match status" value="1"/>
</dbReference>
<dbReference type="FunFam" id="1.20.1250.20:FF:000126">
    <property type="entry name" value="MFS transporter permease"/>
    <property type="match status" value="1"/>
</dbReference>
<feature type="transmembrane region" description="Helical" evidence="8">
    <location>
        <begin position="433"/>
        <end position="452"/>
    </location>
</feature>
<evidence type="ECO:0000259" key="9">
    <source>
        <dbReference type="PROSITE" id="PS50850"/>
    </source>
</evidence>
<name>A0A402C647_RHOWR</name>
<keyword evidence="3 8" id="KW-0812">Transmembrane</keyword>
<dbReference type="FunFam" id="1.20.1250.20:FF:000018">
    <property type="entry name" value="MFS transporter permease"/>
    <property type="match status" value="1"/>
</dbReference>
<comment type="function">
    <text evidence="6">Component of the tartrate utilization system and may allow entry of tartrate and tartrate dehydrogenase.</text>
</comment>
<gene>
    <name evidence="10" type="ORF">Rhow_002624</name>
</gene>
<comment type="caution">
    <text evidence="10">The sequence shown here is derived from an EMBL/GenBank/DDBJ whole genome shotgun (WGS) entry which is preliminary data.</text>
</comment>
<sequence>MVHVTSRHVARPGVPTLQKAETFMSSVLQKPEIEARVVRKVARRLIPFLGLAYFVNYLDRTNIGLAKLTMSAELGLTETMFGLASGLFFIGYLLFEVPSNLALHRFGARRWIARIMLTWGIIAAAMAFVPNVGSLYGLRMLLGIAEAGFFPGVLLYLTLWFPRAYRVRLMGLFLLALPVSSALGAPLSSAIIQYWDGLFGLSGWRVMFLIEGIPAVLLAVVTWFYLTDRPSQATWLNEDEKVWLTRELESEASESGSHITGSVRRALTDSRVWMLGLVYFGITYGLYSLSFFLPSIVAGFKKTFATDFSLFTTGLIVAVPFAVGAVVMVLWSRHSDRTGERIWHVAVPTLIGAVSIPVALYMQSPLTTMIAVTVNAVGVFCALPVFWYLPSTFLTGAGAAAGIAVVNSVGNLSGFGAPYVTGWLFDATGNSRAGLWVVGAVMLVAVMLVLVLRSRVSTTRSTEDADTRVFTASR</sequence>
<feature type="transmembrane region" description="Helical" evidence="8">
    <location>
        <begin position="204"/>
        <end position="226"/>
    </location>
</feature>
<feature type="transmembrane region" description="Helical" evidence="8">
    <location>
        <begin position="41"/>
        <end position="59"/>
    </location>
</feature>
<dbReference type="GO" id="GO:0022857">
    <property type="term" value="F:transmembrane transporter activity"/>
    <property type="evidence" value="ECO:0007669"/>
    <property type="project" value="InterPro"/>
</dbReference>
<feature type="transmembrane region" description="Helical" evidence="8">
    <location>
        <begin position="111"/>
        <end position="130"/>
    </location>
</feature>
<proteinExistence type="predicted"/>
<feature type="transmembrane region" description="Helical" evidence="8">
    <location>
        <begin position="79"/>
        <end position="99"/>
    </location>
</feature>
<evidence type="ECO:0000313" key="11">
    <source>
        <dbReference type="Proteomes" id="UP000287519"/>
    </source>
</evidence>
<protein>
    <recommendedName>
        <fullName evidence="7">Putative tartrate transporter</fullName>
    </recommendedName>
</protein>
<dbReference type="EMBL" id="BHYM01000023">
    <property type="protein sequence ID" value="GCE39100.1"/>
    <property type="molecule type" value="Genomic_DNA"/>
</dbReference>
<evidence type="ECO:0000256" key="8">
    <source>
        <dbReference type="SAM" id="Phobius"/>
    </source>
</evidence>
<feature type="transmembrane region" description="Helical" evidence="8">
    <location>
        <begin position="136"/>
        <end position="157"/>
    </location>
</feature>
<keyword evidence="11" id="KW-1185">Reference proteome</keyword>
<dbReference type="GO" id="GO:0005886">
    <property type="term" value="C:plasma membrane"/>
    <property type="evidence" value="ECO:0007669"/>
    <property type="project" value="UniProtKB-SubCell"/>
</dbReference>
<keyword evidence="5 8" id="KW-0472">Membrane</keyword>
<dbReference type="InterPro" id="IPR011701">
    <property type="entry name" value="MFS"/>
</dbReference>
<dbReference type="InterPro" id="IPR020846">
    <property type="entry name" value="MFS_dom"/>
</dbReference>
<evidence type="ECO:0000256" key="1">
    <source>
        <dbReference type="ARBA" id="ARBA00004651"/>
    </source>
</evidence>
<feature type="transmembrane region" description="Helical" evidence="8">
    <location>
        <begin position="308"/>
        <end position="330"/>
    </location>
</feature>
<evidence type="ECO:0000313" key="10">
    <source>
        <dbReference type="EMBL" id="GCE39100.1"/>
    </source>
</evidence>
<dbReference type="AlphaFoldDB" id="A0A402C647"/>
<accession>A0A402C647</accession>
<feature type="transmembrane region" description="Helical" evidence="8">
    <location>
        <begin position="169"/>
        <end position="192"/>
    </location>
</feature>
<dbReference type="Gene3D" id="1.20.1250.20">
    <property type="entry name" value="MFS general substrate transporter like domains"/>
    <property type="match status" value="2"/>
</dbReference>
<feature type="transmembrane region" description="Helical" evidence="8">
    <location>
        <begin position="342"/>
        <end position="362"/>
    </location>
</feature>
<keyword evidence="4 8" id="KW-1133">Transmembrane helix</keyword>
<comment type="subcellular location">
    <subcellularLocation>
        <location evidence="1">Cell membrane</location>
        <topology evidence="1">Multi-pass membrane protein</topology>
    </subcellularLocation>
</comment>
<organism evidence="10 11">
    <name type="scientific">Rhodococcus wratislaviensis</name>
    <name type="common">Tsukamurella wratislaviensis</name>
    <dbReference type="NCBI Taxonomy" id="44752"/>
    <lineage>
        <taxon>Bacteria</taxon>
        <taxon>Bacillati</taxon>
        <taxon>Actinomycetota</taxon>
        <taxon>Actinomycetes</taxon>
        <taxon>Mycobacteriales</taxon>
        <taxon>Nocardiaceae</taxon>
        <taxon>Rhodococcus</taxon>
    </lineage>
</organism>